<protein>
    <recommendedName>
        <fullName evidence="2">GH18 domain-containing protein</fullName>
    </recommendedName>
</protein>
<keyword evidence="1" id="KW-0472">Membrane</keyword>
<dbReference type="InParanoid" id="E3LH19"/>
<evidence type="ECO:0000313" key="3">
    <source>
        <dbReference type="EMBL" id="EFO86198.1"/>
    </source>
</evidence>
<proteinExistence type="predicted"/>
<dbReference type="Pfam" id="PF00704">
    <property type="entry name" value="Glyco_hydro_18"/>
    <property type="match status" value="1"/>
</dbReference>
<name>E3LH19_CAERE</name>
<evidence type="ECO:0000256" key="1">
    <source>
        <dbReference type="SAM" id="Phobius"/>
    </source>
</evidence>
<keyword evidence="1" id="KW-0812">Transmembrane</keyword>
<dbReference type="AlphaFoldDB" id="E3LH19"/>
<dbReference type="PANTHER" id="PTHR46073">
    <property type="entry name" value="CHITINASE"/>
    <property type="match status" value="1"/>
</dbReference>
<dbReference type="PANTHER" id="PTHR46073:SF6">
    <property type="entry name" value="GH18 DOMAIN-CONTAINING PROTEIN"/>
    <property type="match status" value="1"/>
</dbReference>
<dbReference type="InterPro" id="IPR011583">
    <property type="entry name" value="Chitinase_II/V-like_cat"/>
</dbReference>
<dbReference type="SUPFAM" id="SSF51445">
    <property type="entry name" value="(Trans)glycosidases"/>
    <property type="match status" value="1"/>
</dbReference>
<dbReference type="SMART" id="SM00636">
    <property type="entry name" value="Glyco_18"/>
    <property type="match status" value="1"/>
</dbReference>
<dbReference type="EMBL" id="DS268408">
    <property type="protein sequence ID" value="EFO86198.1"/>
    <property type="molecule type" value="Genomic_DNA"/>
</dbReference>
<dbReference type="PROSITE" id="PS51910">
    <property type="entry name" value="GH18_2"/>
    <property type="match status" value="1"/>
</dbReference>
<dbReference type="GO" id="GO:0008061">
    <property type="term" value="F:chitin binding"/>
    <property type="evidence" value="ECO:0007669"/>
    <property type="project" value="InterPro"/>
</dbReference>
<evidence type="ECO:0000313" key="4">
    <source>
        <dbReference type="Proteomes" id="UP000008281"/>
    </source>
</evidence>
<dbReference type="Gene3D" id="3.20.20.80">
    <property type="entry name" value="Glycosidases"/>
    <property type="match status" value="1"/>
</dbReference>
<dbReference type="GO" id="GO:0005975">
    <property type="term" value="P:carbohydrate metabolic process"/>
    <property type="evidence" value="ECO:0007669"/>
    <property type="project" value="InterPro"/>
</dbReference>
<accession>E3LH19</accession>
<dbReference type="Gene3D" id="3.10.50.10">
    <property type="match status" value="1"/>
</dbReference>
<dbReference type="OrthoDB" id="6369165at2759"/>
<sequence>MSSDRNRSTQPLLSSQFSDVEHNTAVQFKKYNNLIFCFIILAVCAPLAYILGQLFLKYIESEDFNTSREKISYEGIDTLLQKVLCHVYVLLYFTDGVVSDQPFTNDCKNRIVGYHINWETPTISVNQLRKLTHVILRYVKIHPNRTIQFVGDKTDKKFAEIKRAARKVNPQLKVMIGVGDWDSLGQSQSSITSLIKNKETKRVIQSITSFVALHDIDGIDVFWTYSWRRRPSEHIQFINELREKLTKVEVRNGLQKRFVISLALPAYILNNEYRHHLNNVISYVDFITPFFYNLPGLNHGKLIKFIGPTSPLYGGNRGNVDETMKYYACTTKKPNKLNMGVLFYGTYWHNVSLPFDNTGDIWTPTDNTAHQLAWRDFKRSGWSSNTISWHEQSNTSYIWNTETRTFLGLETEQSLRLKMMYANDNNIGGIAIWAIDQDDDGNTLLNVVVKETKCLKVEFNEVEYSCDD</sequence>
<dbReference type="InterPro" id="IPR001223">
    <property type="entry name" value="Glyco_hydro18_cat"/>
</dbReference>
<organism evidence="4">
    <name type="scientific">Caenorhabditis remanei</name>
    <name type="common">Caenorhabditis vulgaris</name>
    <dbReference type="NCBI Taxonomy" id="31234"/>
    <lineage>
        <taxon>Eukaryota</taxon>
        <taxon>Metazoa</taxon>
        <taxon>Ecdysozoa</taxon>
        <taxon>Nematoda</taxon>
        <taxon>Chromadorea</taxon>
        <taxon>Rhabditida</taxon>
        <taxon>Rhabditina</taxon>
        <taxon>Rhabditomorpha</taxon>
        <taxon>Rhabditoidea</taxon>
        <taxon>Rhabditidae</taxon>
        <taxon>Peloderinae</taxon>
        <taxon>Caenorhabditis</taxon>
    </lineage>
</organism>
<dbReference type="OMA" id="TISWHEQ"/>
<dbReference type="InterPro" id="IPR029070">
    <property type="entry name" value="Chitinase_insertion_sf"/>
</dbReference>
<dbReference type="InterPro" id="IPR017853">
    <property type="entry name" value="GH"/>
</dbReference>
<dbReference type="eggNOG" id="KOG2806">
    <property type="taxonomic scope" value="Eukaryota"/>
</dbReference>
<feature type="transmembrane region" description="Helical" evidence="1">
    <location>
        <begin position="34"/>
        <end position="56"/>
    </location>
</feature>
<evidence type="ECO:0000259" key="2">
    <source>
        <dbReference type="PROSITE" id="PS51910"/>
    </source>
</evidence>
<reference evidence="3" key="1">
    <citation type="submission" date="2007-07" db="EMBL/GenBank/DDBJ databases">
        <title>PCAP assembly of the Caenorhabditis remanei genome.</title>
        <authorList>
            <consortium name="The Caenorhabditis remanei Sequencing Consortium"/>
            <person name="Wilson R.K."/>
        </authorList>
    </citation>
    <scope>NUCLEOTIDE SEQUENCE [LARGE SCALE GENOMIC DNA]</scope>
    <source>
        <strain evidence="3">PB4641</strain>
    </source>
</reference>
<dbReference type="Proteomes" id="UP000008281">
    <property type="component" value="Unassembled WGS sequence"/>
</dbReference>
<dbReference type="HOGENOM" id="CLU_002833_0_1_1"/>
<gene>
    <name evidence="3" type="ORF">CRE_01658</name>
</gene>
<dbReference type="STRING" id="31234.E3LH19"/>
<keyword evidence="4" id="KW-1185">Reference proteome</keyword>
<feature type="domain" description="GH18" evidence="2">
    <location>
        <begin position="109"/>
        <end position="455"/>
    </location>
</feature>
<keyword evidence="1" id="KW-1133">Transmembrane helix</keyword>